<reference evidence="4" key="2">
    <citation type="journal article" date="2023" name="Microorganisms">
        <title>Isolation and Genomic Characteristics of Cat-Borne Campylobacter felis sp. nov. and Sheep-Borne Campylobacter ovis sp. nov.</title>
        <authorList>
            <person name="Wang H."/>
            <person name="Li Y."/>
            <person name="Gu Y."/>
            <person name="Zhou G."/>
            <person name="Chen X."/>
            <person name="Zhang X."/>
            <person name="Shao Z."/>
            <person name="Zhang J."/>
            <person name="Zhang M."/>
        </authorList>
    </citation>
    <scope>NUCLEOTIDE SEQUENCE</scope>
    <source>
        <strain evidence="4">PS10</strain>
    </source>
</reference>
<sequence>MKLSLKITALFSLNLLFFGCGGVTNLPTLNPKTAQNEIKITQKNPVALSEKEIESRVLNYGENLAVLKQKLAKNSALSVKFFGDSHIASDDISATFAKTLFKNGVNSVGFALPLLPKYHNNSILGYKQNGFELISSQTKNYDDFALCGVVASAKSGANLELFLKQNLKNPLVFEMLFKSDELGKIAKITDAKNAQFFITNSKKNLWQRARFELSLPLKMSVFKGIKLGWYMIYDKTSPKFSDICGINGAFSSLYLKWSEASFSRDLAGFRYDLIAIAYGTNDAFDDNLNEQKFYENLKKLIQKIRENQSSVTILLISPPTADKKNFKNVQKMIKKLAIDEKTLFYDTELFMNLNGKKEGWIELGLSKTDVHLTREGYKKVGFDLANELKKLLLNVK</sequence>
<protein>
    <submittedName>
        <fullName evidence="4">GDSL-type esterase/lipase family protein</fullName>
    </submittedName>
</protein>
<proteinExistence type="predicted"/>
<evidence type="ECO:0000313" key="5">
    <source>
        <dbReference type="Proteomes" id="UP001173801"/>
    </source>
</evidence>
<dbReference type="PROSITE" id="PS51257">
    <property type="entry name" value="PROKAR_LIPOPROTEIN"/>
    <property type="match status" value="1"/>
</dbReference>
<keyword evidence="1" id="KW-0732">Signal</keyword>
<dbReference type="Pfam" id="PF22753">
    <property type="entry name" value="Ape1_N"/>
    <property type="match status" value="1"/>
</dbReference>
<reference evidence="4" key="1">
    <citation type="submission" date="2022-08" db="EMBL/GenBank/DDBJ databases">
        <authorList>
            <person name="Wang H."/>
        </authorList>
    </citation>
    <scope>NUCLEOTIDE SEQUENCE</scope>
    <source>
        <strain evidence="4">PS10</strain>
    </source>
</reference>
<dbReference type="PANTHER" id="PTHR30383:SF29">
    <property type="entry name" value="SGNH HYDROLASE-TYPE ESTERASE DOMAIN-CONTAINING PROTEIN"/>
    <property type="match status" value="1"/>
</dbReference>
<evidence type="ECO:0000256" key="1">
    <source>
        <dbReference type="SAM" id="SignalP"/>
    </source>
</evidence>
<gene>
    <name evidence="4" type="ORF">NYG85_07470</name>
</gene>
<dbReference type="Gene3D" id="3.40.50.1110">
    <property type="entry name" value="SGNH hydrolase"/>
    <property type="match status" value="1"/>
</dbReference>
<comment type="caution">
    <text evidence="4">The sequence shown here is derived from an EMBL/GenBank/DDBJ whole genome shotgun (WGS) entry which is preliminary data.</text>
</comment>
<evidence type="ECO:0000259" key="3">
    <source>
        <dbReference type="Pfam" id="PF22753"/>
    </source>
</evidence>
<feature type="chain" id="PRO_5047177650" evidence="1">
    <location>
        <begin position="23"/>
        <end position="396"/>
    </location>
</feature>
<dbReference type="InterPro" id="IPR055041">
    <property type="entry name" value="Ape1_N"/>
</dbReference>
<keyword evidence="5" id="KW-1185">Reference proteome</keyword>
<dbReference type="RefSeq" id="WP_284937857.1">
    <property type="nucleotide sequence ID" value="NZ_JANURM010000009.1"/>
</dbReference>
<dbReference type="InterPro" id="IPR013830">
    <property type="entry name" value="SGNH_hydro"/>
</dbReference>
<feature type="signal peptide" evidence="1">
    <location>
        <begin position="1"/>
        <end position="22"/>
    </location>
</feature>
<dbReference type="PANTHER" id="PTHR30383">
    <property type="entry name" value="THIOESTERASE 1/PROTEASE 1/LYSOPHOSPHOLIPASE L1"/>
    <property type="match status" value="1"/>
</dbReference>
<dbReference type="SUPFAM" id="SSF52266">
    <property type="entry name" value="SGNH hydrolase"/>
    <property type="match status" value="1"/>
</dbReference>
<dbReference type="EMBL" id="JANURM010000009">
    <property type="protein sequence ID" value="MDL0089200.1"/>
    <property type="molecule type" value="Genomic_DNA"/>
</dbReference>
<feature type="domain" description="Peptidoglycan O-acetylesterase N-terminal" evidence="3">
    <location>
        <begin position="109"/>
        <end position="217"/>
    </location>
</feature>
<organism evidence="4 5">
    <name type="scientific">Campylobacter gastrosuis</name>
    <dbReference type="NCBI Taxonomy" id="2974576"/>
    <lineage>
        <taxon>Bacteria</taxon>
        <taxon>Pseudomonadati</taxon>
        <taxon>Campylobacterota</taxon>
        <taxon>Epsilonproteobacteria</taxon>
        <taxon>Campylobacterales</taxon>
        <taxon>Campylobacteraceae</taxon>
        <taxon>Campylobacter</taxon>
    </lineage>
</organism>
<name>A0ABT7HQR0_9BACT</name>
<evidence type="ECO:0000313" key="4">
    <source>
        <dbReference type="EMBL" id="MDL0089200.1"/>
    </source>
</evidence>
<dbReference type="Gene3D" id="2.60.120.1360">
    <property type="match status" value="1"/>
</dbReference>
<dbReference type="InterPro" id="IPR036514">
    <property type="entry name" value="SGNH_hydro_sf"/>
</dbReference>
<dbReference type="InterPro" id="IPR051532">
    <property type="entry name" value="Ester_Hydrolysis_Enzymes"/>
</dbReference>
<dbReference type="Pfam" id="PF13472">
    <property type="entry name" value="Lipase_GDSL_2"/>
    <property type="match status" value="1"/>
</dbReference>
<accession>A0ABT7HQR0</accession>
<feature type="domain" description="SGNH hydrolase-type esterase" evidence="2">
    <location>
        <begin position="243"/>
        <end position="378"/>
    </location>
</feature>
<evidence type="ECO:0000259" key="2">
    <source>
        <dbReference type="Pfam" id="PF13472"/>
    </source>
</evidence>
<dbReference type="Proteomes" id="UP001173801">
    <property type="component" value="Unassembled WGS sequence"/>
</dbReference>